<feature type="signal peptide" evidence="14">
    <location>
        <begin position="1"/>
        <end position="27"/>
    </location>
</feature>
<evidence type="ECO:0000256" key="2">
    <source>
        <dbReference type="ARBA" id="ARBA00011073"/>
    </source>
</evidence>
<dbReference type="eggNOG" id="COG1404">
    <property type="taxonomic scope" value="Bacteria"/>
</dbReference>
<protein>
    <submittedName>
        <fullName evidence="16">Serine protease</fullName>
    </submittedName>
</protein>
<sequence length="436" mass="44362">MRITARIASAFAAALITVMHCAPIASAVIPPPIDNSLLPPAAPPAPPQPTEQRLPCTVSLPAESGVSAAQFAGFDVTAMWRLTRGAGQRVAVIDTGIAAHRRLPDVVAGGDYVSTGDGRQDCDGHGTVVAGIIAAAPDQTDGTGFSGIAPEVSLIGIRQSSNKFGPLADPGEHGFGDVSTLAMAVRTAADMGASVINISSVACAESSLDDRALGAALSYAVDVKDSVVVVAAGNVGGDGQCPGQNTTAQPRVIASPAWYDDYVLTVGSVGSDGAPSEFSLNGPWVDVAAPGENVVSVDPDGDGVINTLPTAAGQASMSGTSYAAPVVSGVVALVRSRFPRLSARQVMTRIEATSRHPAQGWNSAVGNGVIDPLAALSDHTNEPLPQQTTRSSTPIPTQPEKNHRYAVVGGSAALCVAAVMAASVRLRRRTEDVPTD</sequence>
<evidence type="ECO:0000259" key="15">
    <source>
        <dbReference type="Pfam" id="PF00082"/>
    </source>
</evidence>
<dbReference type="InterPro" id="IPR015500">
    <property type="entry name" value="Peptidase_S8_subtilisin-rel"/>
</dbReference>
<accession>A0A064CJD6</accession>
<dbReference type="GO" id="GO:0004252">
    <property type="term" value="F:serine-type endopeptidase activity"/>
    <property type="evidence" value="ECO:0007669"/>
    <property type="project" value="UniProtKB-UniRule"/>
</dbReference>
<comment type="similarity">
    <text evidence="2 11 12">Belongs to the peptidase S8 family.</text>
</comment>
<feature type="active site" description="Charge relay system" evidence="11">
    <location>
        <position position="94"/>
    </location>
</feature>
<evidence type="ECO:0000256" key="7">
    <source>
        <dbReference type="ARBA" id="ARBA00022801"/>
    </source>
</evidence>
<dbReference type="GO" id="GO:0016485">
    <property type="term" value="P:protein processing"/>
    <property type="evidence" value="ECO:0007669"/>
    <property type="project" value="TreeGrafter"/>
</dbReference>
<dbReference type="Gene3D" id="3.40.50.200">
    <property type="entry name" value="Peptidase S8/S53 domain"/>
    <property type="match status" value="1"/>
</dbReference>
<evidence type="ECO:0000256" key="1">
    <source>
        <dbReference type="ARBA" id="ARBA00004162"/>
    </source>
</evidence>
<feature type="region of interest" description="Disordered" evidence="13">
    <location>
        <begin position="378"/>
        <end position="401"/>
    </location>
</feature>
<dbReference type="InterPro" id="IPR023828">
    <property type="entry name" value="Peptidase_S8_Ser-AS"/>
</dbReference>
<dbReference type="InterPro" id="IPR023834">
    <property type="entry name" value="T7SS_pept_S8A_mycosin"/>
</dbReference>
<keyword evidence="8 11" id="KW-0720">Serine protease</keyword>
<keyword evidence="10" id="KW-0472">Membrane</keyword>
<dbReference type="Proteomes" id="UP000022835">
    <property type="component" value="Unassembled WGS sequence"/>
</dbReference>
<dbReference type="InterPro" id="IPR036852">
    <property type="entry name" value="Peptidase_S8/S53_dom_sf"/>
</dbReference>
<dbReference type="PROSITE" id="PS00138">
    <property type="entry name" value="SUBTILASE_SER"/>
    <property type="match status" value="1"/>
</dbReference>
<keyword evidence="7 11" id="KW-0378">Hydrolase</keyword>
<evidence type="ECO:0000256" key="9">
    <source>
        <dbReference type="ARBA" id="ARBA00022989"/>
    </source>
</evidence>
<evidence type="ECO:0000256" key="13">
    <source>
        <dbReference type="SAM" id="MobiDB-lite"/>
    </source>
</evidence>
<dbReference type="PRINTS" id="PR00723">
    <property type="entry name" value="SUBTILISIN"/>
</dbReference>
<dbReference type="STRING" id="1440774.Y900_007640"/>
<gene>
    <name evidence="16" type="ORF">Y900_007640</name>
</gene>
<feature type="domain" description="Peptidase S8/S53" evidence="15">
    <location>
        <begin position="85"/>
        <end position="368"/>
    </location>
</feature>
<keyword evidence="6 14" id="KW-0732">Signal</keyword>
<evidence type="ECO:0000256" key="4">
    <source>
        <dbReference type="ARBA" id="ARBA00022670"/>
    </source>
</evidence>
<comment type="caution">
    <text evidence="16">The sequence shown here is derived from an EMBL/GenBank/DDBJ whole genome shotgun (WGS) entry which is preliminary data.</text>
</comment>
<feature type="active site" description="Charge relay system" evidence="11">
    <location>
        <position position="321"/>
    </location>
</feature>
<feature type="active site" description="Charge relay system" evidence="11">
    <location>
        <position position="125"/>
    </location>
</feature>
<feature type="compositionally biased region" description="Polar residues" evidence="13">
    <location>
        <begin position="383"/>
        <end position="395"/>
    </location>
</feature>
<dbReference type="GO" id="GO:0005886">
    <property type="term" value="C:plasma membrane"/>
    <property type="evidence" value="ECO:0007669"/>
    <property type="project" value="UniProtKB-SubCell"/>
</dbReference>
<dbReference type="PROSITE" id="PS00136">
    <property type="entry name" value="SUBTILASE_ASP"/>
    <property type="match status" value="1"/>
</dbReference>
<evidence type="ECO:0000313" key="16">
    <source>
        <dbReference type="EMBL" id="KDE98823.1"/>
    </source>
</evidence>
<dbReference type="Pfam" id="PF00082">
    <property type="entry name" value="Peptidase_S8"/>
    <property type="match status" value="1"/>
</dbReference>
<evidence type="ECO:0000313" key="17">
    <source>
        <dbReference type="Proteomes" id="UP000022835"/>
    </source>
</evidence>
<evidence type="ECO:0000256" key="11">
    <source>
        <dbReference type="PROSITE-ProRule" id="PRU01240"/>
    </source>
</evidence>
<evidence type="ECO:0000256" key="5">
    <source>
        <dbReference type="ARBA" id="ARBA00022692"/>
    </source>
</evidence>
<evidence type="ECO:0000256" key="10">
    <source>
        <dbReference type="ARBA" id="ARBA00023136"/>
    </source>
</evidence>
<comment type="subcellular location">
    <subcellularLocation>
        <location evidence="1">Cell membrane</location>
        <topology evidence="1">Single-pass membrane protein</topology>
    </subcellularLocation>
</comment>
<evidence type="ECO:0000256" key="12">
    <source>
        <dbReference type="RuleBase" id="RU003355"/>
    </source>
</evidence>
<keyword evidence="9" id="KW-1133">Transmembrane helix</keyword>
<dbReference type="InterPro" id="IPR022398">
    <property type="entry name" value="Peptidase_S8_His-AS"/>
</dbReference>
<dbReference type="PROSITE" id="PS51892">
    <property type="entry name" value="SUBTILASE"/>
    <property type="match status" value="1"/>
</dbReference>
<dbReference type="InterPro" id="IPR000209">
    <property type="entry name" value="Peptidase_S8/S53_dom"/>
</dbReference>
<keyword evidence="17" id="KW-1185">Reference proteome</keyword>
<reference evidence="16" key="1">
    <citation type="submission" date="2014-05" db="EMBL/GenBank/DDBJ databases">
        <title>Genome sequence of Mycobacterium aromaticivorans strain JS19b1T (= DSM 45407T).</title>
        <authorList>
            <person name="Kwak Y."/>
            <person name="Park G.-S."/>
            <person name="Li Q.X."/>
            <person name="Lee S.-E."/>
            <person name="Shin J.-H."/>
        </authorList>
    </citation>
    <scope>NUCLEOTIDE SEQUENCE [LARGE SCALE GENOMIC DNA]</scope>
    <source>
        <strain evidence="16">JS19b1</strain>
    </source>
</reference>
<evidence type="ECO:0000256" key="8">
    <source>
        <dbReference type="ARBA" id="ARBA00022825"/>
    </source>
</evidence>
<dbReference type="PANTHER" id="PTHR42884:SF14">
    <property type="entry name" value="NEUROENDOCRINE CONVERTASE 1"/>
    <property type="match status" value="1"/>
</dbReference>
<keyword evidence="4 11" id="KW-0645">Protease</keyword>
<proteinExistence type="inferred from homology"/>
<dbReference type="InterPro" id="IPR023827">
    <property type="entry name" value="Peptidase_S8_Asp-AS"/>
</dbReference>
<dbReference type="PANTHER" id="PTHR42884">
    <property type="entry name" value="PROPROTEIN CONVERTASE SUBTILISIN/KEXIN-RELATED"/>
    <property type="match status" value="1"/>
</dbReference>
<dbReference type="EMBL" id="JALN02000001">
    <property type="protein sequence ID" value="KDE98823.1"/>
    <property type="molecule type" value="Genomic_DNA"/>
</dbReference>
<dbReference type="SUPFAM" id="SSF52743">
    <property type="entry name" value="Subtilisin-like"/>
    <property type="match status" value="1"/>
</dbReference>
<evidence type="ECO:0000256" key="6">
    <source>
        <dbReference type="ARBA" id="ARBA00022729"/>
    </source>
</evidence>
<dbReference type="AlphaFoldDB" id="A0A064CJD6"/>
<evidence type="ECO:0000256" key="3">
    <source>
        <dbReference type="ARBA" id="ARBA00022475"/>
    </source>
</evidence>
<organism evidence="16 17">
    <name type="scientific">Mycolicibacterium aromaticivorans JS19b1 = JCM 16368</name>
    <dbReference type="NCBI Taxonomy" id="1440774"/>
    <lineage>
        <taxon>Bacteria</taxon>
        <taxon>Bacillati</taxon>
        <taxon>Actinomycetota</taxon>
        <taxon>Actinomycetes</taxon>
        <taxon>Mycobacteriales</taxon>
        <taxon>Mycobacteriaceae</taxon>
        <taxon>Mycolicibacterium</taxon>
    </lineage>
</organism>
<name>A0A064CJD6_9MYCO</name>
<dbReference type="PROSITE" id="PS00137">
    <property type="entry name" value="SUBTILASE_HIS"/>
    <property type="match status" value="1"/>
</dbReference>
<dbReference type="NCBIfam" id="TIGR03921">
    <property type="entry name" value="T7SS_mycosin"/>
    <property type="match status" value="1"/>
</dbReference>
<keyword evidence="3" id="KW-1003">Cell membrane</keyword>
<evidence type="ECO:0000256" key="14">
    <source>
        <dbReference type="SAM" id="SignalP"/>
    </source>
</evidence>
<feature type="chain" id="PRO_5001623325" evidence="14">
    <location>
        <begin position="28"/>
        <end position="436"/>
    </location>
</feature>
<keyword evidence="5" id="KW-0812">Transmembrane</keyword>